<proteinExistence type="predicted"/>
<keyword evidence="6" id="KW-1185">Reference proteome</keyword>
<dbReference type="Pfam" id="PF00356">
    <property type="entry name" value="LacI"/>
    <property type="match status" value="1"/>
</dbReference>
<dbReference type="STRING" id="479433.Caci_4409"/>
<dbReference type="InParanoid" id="C7PW25"/>
<sequence length="338" mass="35880">MAQQGRRRHVSITDVAAQAGVSITTVSHMLSGQRPVAAATAARVQQVIADLGYEPNRLARGLRLQRTDTVALVIPDITNPFYPLIARGLQNVLGPAGLQVLVTSTDADPAAEEAAVQQMITRRVDGLAFADYQADHRRVAAAAEVGIPVVLLGGRTTRPGIDVVSSDDVAGGTIAAEYLIGRGYQRIAFITGAERVGSPANRVLGYRHALREAGRPYAPSLVVREEISRDGGARAMQRLLTLRQTPDAVLCTNDVVALGALDTAKARGLRVPEDVAVMGFDDIDIAALTTPTLTTVSNRPREQGEAIGRLLLGRLNGSAPRGPQRILFDPAVVQRDSA</sequence>
<evidence type="ECO:0000259" key="4">
    <source>
        <dbReference type="PROSITE" id="PS50932"/>
    </source>
</evidence>
<dbReference type="Pfam" id="PF13377">
    <property type="entry name" value="Peripla_BP_3"/>
    <property type="match status" value="1"/>
</dbReference>
<dbReference type="InterPro" id="IPR046335">
    <property type="entry name" value="LacI/GalR-like_sensor"/>
</dbReference>
<dbReference type="CDD" id="cd01392">
    <property type="entry name" value="HTH_LacI"/>
    <property type="match status" value="1"/>
</dbReference>
<dbReference type="eggNOG" id="COG1609">
    <property type="taxonomic scope" value="Bacteria"/>
</dbReference>
<dbReference type="EMBL" id="CP001700">
    <property type="protein sequence ID" value="ACU73273.1"/>
    <property type="molecule type" value="Genomic_DNA"/>
</dbReference>
<dbReference type="Gene3D" id="3.40.50.2300">
    <property type="match status" value="2"/>
</dbReference>
<evidence type="ECO:0000256" key="3">
    <source>
        <dbReference type="ARBA" id="ARBA00023163"/>
    </source>
</evidence>
<keyword evidence="2" id="KW-0238">DNA-binding</keyword>
<dbReference type="InterPro" id="IPR000843">
    <property type="entry name" value="HTH_LacI"/>
</dbReference>
<dbReference type="PANTHER" id="PTHR30146">
    <property type="entry name" value="LACI-RELATED TRANSCRIPTIONAL REPRESSOR"/>
    <property type="match status" value="1"/>
</dbReference>
<dbReference type="SMART" id="SM00354">
    <property type="entry name" value="HTH_LACI"/>
    <property type="match status" value="1"/>
</dbReference>
<dbReference type="Proteomes" id="UP000000851">
    <property type="component" value="Chromosome"/>
</dbReference>
<keyword evidence="1" id="KW-0805">Transcription regulation</keyword>
<dbReference type="GO" id="GO:0000976">
    <property type="term" value="F:transcription cis-regulatory region binding"/>
    <property type="evidence" value="ECO:0007669"/>
    <property type="project" value="TreeGrafter"/>
</dbReference>
<gene>
    <name evidence="5" type="ordered locus">Caci_4409</name>
</gene>
<dbReference type="PROSITE" id="PS00356">
    <property type="entry name" value="HTH_LACI_1"/>
    <property type="match status" value="1"/>
</dbReference>
<evidence type="ECO:0000313" key="5">
    <source>
        <dbReference type="EMBL" id="ACU73273.1"/>
    </source>
</evidence>
<dbReference type="HOGENOM" id="CLU_037628_6_1_11"/>
<dbReference type="AlphaFoldDB" id="C7PW25"/>
<accession>C7PW25</accession>
<dbReference type="CDD" id="cd06267">
    <property type="entry name" value="PBP1_LacI_sugar_binding-like"/>
    <property type="match status" value="1"/>
</dbReference>
<evidence type="ECO:0000313" key="6">
    <source>
        <dbReference type="Proteomes" id="UP000000851"/>
    </source>
</evidence>
<dbReference type="SUPFAM" id="SSF53822">
    <property type="entry name" value="Periplasmic binding protein-like I"/>
    <property type="match status" value="1"/>
</dbReference>
<dbReference type="FunCoup" id="C7PW25">
    <property type="interactions" value="24"/>
</dbReference>
<keyword evidence="3" id="KW-0804">Transcription</keyword>
<dbReference type="InterPro" id="IPR010982">
    <property type="entry name" value="Lambda_DNA-bd_dom_sf"/>
</dbReference>
<protein>
    <submittedName>
        <fullName evidence="5">Transcriptional regulator, LacI family</fullName>
    </submittedName>
</protein>
<organism evidence="5 6">
    <name type="scientific">Catenulispora acidiphila (strain DSM 44928 / JCM 14897 / NBRC 102108 / NRRL B-24433 / ID139908)</name>
    <dbReference type="NCBI Taxonomy" id="479433"/>
    <lineage>
        <taxon>Bacteria</taxon>
        <taxon>Bacillati</taxon>
        <taxon>Actinomycetota</taxon>
        <taxon>Actinomycetes</taxon>
        <taxon>Catenulisporales</taxon>
        <taxon>Catenulisporaceae</taxon>
        <taxon>Catenulispora</taxon>
    </lineage>
</organism>
<dbReference type="GO" id="GO:0003700">
    <property type="term" value="F:DNA-binding transcription factor activity"/>
    <property type="evidence" value="ECO:0007669"/>
    <property type="project" value="TreeGrafter"/>
</dbReference>
<name>C7PW25_CATAD</name>
<dbReference type="PROSITE" id="PS50932">
    <property type="entry name" value="HTH_LACI_2"/>
    <property type="match status" value="1"/>
</dbReference>
<reference evidence="5 6" key="1">
    <citation type="journal article" date="2009" name="Stand. Genomic Sci.">
        <title>Complete genome sequence of Catenulispora acidiphila type strain (ID 139908).</title>
        <authorList>
            <person name="Copeland A."/>
            <person name="Lapidus A."/>
            <person name="Glavina Del Rio T."/>
            <person name="Nolan M."/>
            <person name="Lucas S."/>
            <person name="Chen F."/>
            <person name="Tice H."/>
            <person name="Cheng J.F."/>
            <person name="Bruce D."/>
            <person name="Goodwin L."/>
            <person name="Pitluck S."/>
            <person name="Mikhailova N."/>
            <person name="Pati A."/>
            <person name="Ivanova N."/>
            <person name="Mavromatis K."/>
            <person name="Chen A."/>
            <person name="Palaniappan K."/>
            <person name="Chain P."/>
            <person name="Land M."/>
            <person name="Hauser L."/>
            <person name="Chang Y.J."/>
            <person name="Jeffries C.D."/>
            <person name="Chertkov O."/>
            <person name="Brettin T."/>
            <person name="Detter J.C."/>
            <person name="Han C."/>
            <person name="Ali Z."/>
            <person name="Tindall B.J."/>
            <person name="Goker M."/>
            <person name="Bristow J."/>
            <person name="Eisen J.A."/>
            <person name="Markowitz V."/>
            <person name="Hugenholtz P."/>
            <person name="Kyrpides N.C."/>
            <person name="Klenk H.P."/>
        </authorList>
    </citation>
    <scope>NUCLEOTIDE SEQUENCE [LARGE SCALE GENOMIC DNA]</scope>
    <source>
        <strain evidence="6">DSM 44928 / JCM 14897 / NBRC 102108 / NRRL B-24433 / ID139908</strain>
    </source>
</reference>
<evidence type="ECO:0000256" key="1">
    <source>
        <dbReference type="ARBA" id="ARBA00023015"/>
    </source>
</evidence>
<dbReference type="InterPro" id="IPR028082">
    <property type="entry name" value="Peripla_BP_I"/>
</dbReference>
<feature type="domain" description="HTH lacI-type" evidence="4">
    <location>
        <begin position="10"/>
        <end position="64"/>
    </location>
</feature>
<dbReference type="KEGG" id="cai:Caci_4409"/>
<dbReference type="PANTHER" id="PTHR30146:SF109">
    <property type="entry name" value="HTH-TYPE TRANSCRIPTIONAL REGULATOR GALS"/>
    <property type="match status" value="1"/>
</dbReference>
<dbReference type="RefSeq" id="WP_015793002.1">
    <property type="nucleotide sequence ID" value="NC_013131.1"/>
</dbReference>
<dbReference type="Gene3D" id="1.10.260.40">
    <property type="entry name" value="lambda repressor-like DNA-binding domains"/>
    <property type="match status" value="1"/>
</dbReference>
<dbReference type="SUPFAM" id="SSF47413">
    <property type="entry name" value="lambda repressor-like DNA-binding domains"/>
    <property type="match status" value="1"/>
</dbReference>
<evidence type="ECO:0000256" key="2">
    <source>
        <dbReference type="ARBA" id="ARBA00023125"/>
    </source>
</evidence>